<dbReference type="GeneID" id="18909542"/>
<evidence type="ECO:0008006" key="6">
    <source>
        <dbReference type="Google" id="ProtNLM"/>
    </source>
</evidence>
<name>K5V5D2_PHACS</name>
<gene>
    <name evidence="4" type="ORF">PHACADRAFT_171054</name>
</gene>
<dbReference type="FunFam" id="3.90.1150.10:FF:000080">
    <property type="entry name" value="Bifunctional dethiobiotin synthetase/adenosylmethionine-8-amino-7-oxononanoate aminotransferase"/>
    <property type="match status" value="1"/>
</dbReference>
<accession>K5V5D2</accession>
<dbReference type="Pfam" id="PF00202">
    <property type="entry name" value="Aminotran_3"/>
    <property type="match status" value="2"/>
</dbReference>
<keyword evidence="2" id="KW-0032">Aminotransferase</keyword>
<dbReference type="GO" id="GO:0004141">
    <property type="term" value="F:dethiobiotin synthase activity"/>
    <property type="evidence" value="ECO:0007669"/>
    <property type="project" value="TreeGrafter"/>
</dbReference>
<dbReference type="RefSeq" id="XP_007393179.1">
    <property type="nucleotide sequence ID" value="XM_007393117.1"/>
</dbReference>
<keyword evidence="5" id="KW-1185">Reference proteome</keyword>
<dbReference type="PROSITE" id="PS00600">
    <property type="entry name" value="AA_TRANSFER_CLASS_3"/>
    <property type="match status" value="1"/>
</dbReference>
<dbReference type="Proteomes" id="UP000008370">
    <property type="component" value="Unassembled WGS sequence"/>
</dbReference>
<dbReference type="STRING" id="650164.K5V5D2"/>
<evidence type="ECO:0000256" key="2">
    <source>
        <dbReference type="ARBA" id="ARBA00022576"/>
    </source>
</evidence>
<dbReference type="Pfam" id="PF13500">
    <property type="entry name" value="AAA_26"/>
    <property type="match status" value="1"/>
</dbReference>
<dbReference type="KEGG" id="pco:PHACADRAFT_171054"/>
<dbReference type="EMBL" id="JH930470">
    <property type="protein sequence ID" value="EKM57836.1"/>
    <property type="molecule type" value="Genomic_DNA"/>
</dbReference>
<dbReference type="AlphaFoldDB" id="K5V5D2"/>
<dbReference type="OrthoDB" id="425114at2759"/>
<evidence type="ECO:0000256" key="3">
    <source>
        <dbReference type="ARBA" id="ARBA00022679"/>
    </source>
</evidence>
<evidence type="ECO:0000313" key="4">
    <source>
        <dbReference type="EMBL" id="EKM57836.1"/>
    </source>
</evidence>
<dbReference type="Gene3D" id="3.40.50.300">
    <property type="entry name" value="P-loop containing nucleotide triphosphate hydrolases"/>
    <property type="match status" value="1"/>
</dbReference>
<keyword evidence="3" id="KW-0808">Transferase</keyword>
<reference evidence="4 5" key="1">
    <citation type="journal article" date="2012" name="BMC Genomics">
        <title>Comparative genomics of the white-rot fungi, Phanerochaete carnosa and P. chrysosporium, to elucidate the genetic basis of the distinct wood types they colonize.</title>
        <authorList>
            <person name="Suzuki H."/>
            <person name="MacDonald J."/>
            <person name="Syed K."/>
            <person name="Salamov A."/>
            <person name="Hori C."/>
            <person name="Aerts A."/>
            <person name="Henrissat B."/>
            <person name="Wiebenga A."/>
            <person name="vanKuyk P.A."/>
            <person name="Barry K."/>
            <person name="Lindquist E."/>
            <person name="LaButti K."/>
            <person name="Lapidus A."/>
            <person name="Lucas S."/>
            <person name="Coutinho P."/>
            <person name="Gong Y."/>
            <person name="Samejima M."/>
            <person name="Mahadevan R."/>
            <person name="Abou-Zaid M."/>
            <person name="de Vries R.P."/>
            <person name="Igarashi K."/>
            <person name="Yadav J.S."/>
            <person name="Grigoriev I.V."/>
            <person name="Master E.R."/>
        </authorList>
    </citation>
    <scope>NUCLEOTIDE SEQUENCE [LARGE SCALE GENOMIC DNA]</scope>
    <source>
        <strain evidence="4 5">HHB-10118-sp</strain>
    </source>
</reference>
<organism evidence="4 5">
    <name type="scientific">Phanerochaete carnosa (strain HHB-10118-sp)</name>
    <name type="common">White-rot fungus</name>
    <name type="synonym">Peniophora carnosa</name>
    <dbReference type="NCBI Taxonomy" id="650164"/>
    <lineage>
        <taxon>Eukaryota</taxon>
        <taxon>Fungi</taxon>
        <taxon>Dikarya</taxon>
        <taxon>Basidiomycota</taxon>
        <taxon>Agaricomycotina</taxon>
        <taxon>Agaricomycetes</taxon>
        <taxon>Polyporales</taxon>
        <taxon>Phanerochaetaceae</taxon>
        <taxon>Phanerochaete</taxon>
    </lineage>
</organism>
<dbReference type="Gene3D" id="3.40.640.10">
    <property type="entry name" value="Type I PLP-dependent aspartate aminotransferase-like (Major domain)"/>
    <property type="match status" value="1"/>
</dbReference>
<dbReference type="InterPro" id="IPR005814">
    <property type="entry name" value="Aminotrans_3"/>
</dbReference>
<dbReference type="InterPro" id="IPR015421">
    <property type="entry name" value="PyrdxlP-dep_Trfase_major"/>
</dbReference>
<dbReference type="InterPro" id="IPR049704">
    <property type="entry name" value="Aminotrans_3_PPA_site"/>
</dbReference>
<proteinExistence type="predicted"/>
<dbReference type="InterPro" id="IPR015424">
    <property type="entry name" value="PyrdxlP-dep_Trfase"/>
</dbReference>
<protein>
    <recommendedName>
        <fullName evidence="6">Dethiobiotin synthase</fullName>
    </recommendedName>
</protein>
<dbReference type="SUPFAM" id="SSF53383">
    <property type="entry name" value="PLP-dependent transferases"/>
    <property type="match status" value="1"/>
</dbReference>
<dbReference type="InterPro" id="IPR027417">
    <property type="entry name" value="P-loop_NTPase"/>
</dbReference>
<dbReference type="GO" id="GO:0005739">
    <property type="term" value="C:mitochondrion"/>
    <property type="evidence" value="ECO:0007669"/>
    <property type="project" value="UniProtKB-SubCell"/>
</dbReference>
<dbReference type="HOGENOM" id="CLU_010794_0_0_1"/>
<dbReference type="PANTHER" id="PTHR42684">
    <property type="entry name" value="ADENOSYLMETHIONINE-8-AMINO-7-OXONONANOATE AMINOTRANSFERASE"/>
    <property type="match status" value="1"/>
</dbReference>
<dbReference type="PANTHER" id="PTHR42684:SF3">
    <property type="entry name" value="ADENOSYLMETHIONINE-8-AMINO-7-OXONONANOATE AMINOTRANSFERASE"/>
    <property type="match status" value="1"/>
</dbReference>
<dbReference type="GO" id="GO:0009102">
    <property type="term" value="P:biotin biosynthetic process"/>
    <property type="evidence" value="ECO:0007669"/>
    <property type="project" value="TreeGrafter"/>
</dbReference>
<dbReference type="GO" id="GO:0030170">
    <property type="term" value="F:pyridoxal phosphate binding"/>
    <property type="evidence" value="ECO:0007669"/>
    <property type="project" value="InterPro"/>
</dbReference>
<sequence>MSVLFHHLRVHQVFGANTDVGKTLLTAALARASSLTGKAVYYLKPVSTGPLQDADDEYIKRFAGPKASSIQSRCLFRYSDPVSPHLAAQREHGAEEAPVSSGSSCSAHILTASVPKLSIPSDGTLVNAIRSHIRDCARATRVHAHMYVETAGGVHSPTLSGSTQIDAYRPLFLPTILIGDHKLGGISATISSYESLLVRGYIVDAVMVFREEYYRNWEYLRSYFAERDINVAVVDPPPSKLENPARNLSSTDKYYRNIVPESQQGPVFDLLNHLDNRHATRIEELSTMPQRTLDHIWWPFVQHGLVREEKDVNVIDSASGDEFSIFNGHRVQTPADSTSSLLEPQFDGSASWWTQALGHAHPALTMAAARAAGRYGHVMFPQGSHLPALRLAERLVKSGPGKGWASRAFISDNGSTGMEVALKMALRAFSVREREHWSNKESTGEKPKNLGILGLKGSYHGDTIGAMDACEDSGVYTCEWHDAKGYWFDPPTIGIRNDKMVVSLPPAIAALTESGEVEINEGRIQEIYDAESRLDSNLADVYRTFIQDMLIKITSQGDLKLAALVLEPVVMGAGGMIFVDPLFQRVLVDSVRTSPCFSRTVRKEGSWSGLPVIFDEVFTGLYRLGMESTTEVLGVKPDISVNAKILTGGLVPLAVTLTNESIFAAFYGEDKAIALLHGHSYTAYPVGCEVANETLKIIEKMAQGDAWAQAKAAWQVGEDQPPRVWSFWDPAFIGALSKCEAVGEVMTMGTVLALKIAGDSQGYQSHSAQKLLEGLRVAAKDDDASFGINYRTLGNVAYFMLSLNTPADKVRHIEDRIWRTLRPAEV</sequence>
<evidence type="ECO:0000313" key="5">
    <source>
        <dbReference type="Proteomes" id="UP000008370"/>
    </source>
</evidence>
<evidence type="ECO:0000256" key="1">
    <source>
        <dbReference type="ARBA" id="ARBA00004173"/>
    </source>
</evidence>
<dbReference type="GO" id="GO:0004015">
    <property type="term" value="F:adenosylmethionine-8-amino-7-oxononanoate transaminase activity"/>
    <property type="evidence" value="ECO:0007669"/>
    <property type="project" value="TreeGrafter"/>
</dbReference>
<dbReference type="InParanoid" id="K5V5D2"/>
<dbReference type="CDD" id="cd03109">
    <property type="entry name" value="DTBS"/>
    <property type="match status" value="1"/>
</dbReference>
<dbReference type="SUPFAM" id="SSF52540">
    <property type="entry name" value="P-loop containing nucleoside triphosphate hydrolases"/>
    <property type="match status" value="1"/>
</dbReference>
<comment type="subcellular location">
    <subcellularLocation>
        <location evidence="1">Mitochondrion</location>
    </subcellularLocation>
</comment>